<gene>
    <name evidence="1" type="ORF">ASPCADRAFT_205310</name>
</gene>
<proteinExistence type="predicted"/>
<protein>
    <submittedName>
        <fullName evidence="1">Uncharacterized protein</fullName>
    </submittedName>
</protein>
<accession>A0A1R3RU99</accession>
<keyword evidence="2" id="KW-1185">Reference proteome</keyword>
<evidence type="ECO:0000313" key="1">
    <source>
        <dbReference type="EMBL" id="OOF98030.1"/>
    </source>
</evidence>
<organism evidence="1 2">
    <name type="scientific">Aspergillus carbonarius (strain ITEM 5010)</name>
    <dbReference type="NCBI Taxonomy" id="602072"/>
    <lineage>
        <taxon>Eukaryota</taxon>
        <taxon>Fungi</taxon>
        <taxon>Dikarya</taxon>
        <taxon>Ascomycota</taxon>
        <taxon>Pezizomycotina</taxon>
        <taxon>Eurotiomycetes</taxon>
        <taxon>Eurotiomycetidae</taxon>
        <taxon>Eurotiales</taxon>
        <taxon>Aspergillaceae</taxon>
        <taxon>Aspergillus</taxon>
        <taxon>Aspergillus subgen. Circumdati</taxon>
    </lineage>
</organism>
<dbReference type="OrthoDB" id="10598624at2759"/>
<dbReference type="AlphaFoldDB" id="A0A1R3RU99"/>
<reference evidence="2" key="1">
    <citation type="journal article" date="2017" name="Genome Biol.">
        <title>Comparative genomics reveals high biological diversity and specific adaptations in the industrially and medically important fungal genus Aspergillus.</title>
        <authorList>
            <person name="de Vries R.P."/>
            <person name="Riley R."/>
            <person name="Wiebenga A."/>
            <person name="Aguilar-Osorio G."/>
            <person name="Amillis S."/>
            <person name="Uchima C.A."/>
            <person name="Anderluh G."/>
            <person name="Asadollahi M."/>
            <person name="Askin M."/>
            <person name="Barry K."/>
            <person name="Battaglia E."/>
            <person name="Bayram O."/>
            <person name="Benocci T."/>
            <person name="Braus-Stromeyer S.A."/>
            <person name="Caldana C."/>
            <person name="Canovas D."/>
            <person name="Cerqueira G.C."/>
            <person name="Chen F."/>
            <person name="Chen W."/>
            <person name="Choi C."/>
            <person name="Clum A."/>
            <person name="Dos Santos R.A."/>
            <person name="Damasio A.R."/>
            <person name="Diallinas G."/>
            <person name="Emri T."/>
            <person name="Fekete E."/>
            <person name="Flipphi M."/>
            <person name="Freyberg S."/>
            <person name="Gallo A."/>
            <person name="Gournas C."/>
            <person name="Habgood R."/>
            <person name="Hainaut M."/>
            <person name="Harispe M.L."/>
            <person name="Henrissat B."/>
            <person name="Hilden K.S."/>
            <person name="Hope R."/>
            <person name="Hossain A."/>
            <person name="Karabika E."/>
            <person name="Karaffa L."/>
            <person name="Karanyi Z."/>
            <person name="Krasevec N."/>
            <person name="Kuo A."/>
            <person name="Kusch H."/>
            <person name="LaButti K."/>
            <person name="Lagendijk E.L."/>
            <person name="Lapidus A."/>
            <person name="Levasseur A."/>
            <person name="Lindquist E."/>
            <person name="Lipzen A."/>
            <person name="Logrieco A.F."/>
            <person name="MacCabe A."/>
            <person name="Maekelae M.R."/>
            <person name="Malavazi I."/>
            <person name="Melin P."/>
            <person name="Meyer V."/>
            <person name="Mielnichuk N."/>
            <person name="Miskei M."/>
            <person name="Molnar A.P."/>
            <person name="Mule G."/>
            <person name="Ngan C.Y."/>
            <person name="Orejas M."/>
            <person name="Orosz E."/>
            <person name="Ouedraogo J.P."/>
            <person name="Overkamp K.M."/>
            <person name="Park H.-S."/>
            <person name="Perrone G."/>
            <person name="Piumi F."/>
            <person name="Punt P.J."/>
            <person name="Ram A.F."/>
            <person name="Ramon A."/>
            <person name="Rauscher S."/>
            <person name="Record E."/>
            <person name="Riano-Pachon D.M."/>
            <person name="Robert V."/>
            <person name="Roehrig J."/>
            <person name="Ruller R."/>
            <person name="Salamov A."/>
            <person name="Salih N.S."/>
            <person name="Samson R.A."/>
            <person name="Sandor E."/>
            <person name="Sanguinetti M."/>
            <person name="Schuetze T."/>
            <person name="Sepcic K."/>
            <person name="Shelest E."/>
            <person name="Sherlock G."/>
            <person name="Sophianopoulou V."/>
            <person name="Squina F.M."/>
            <person name="Sun H."/>
            <person name="Susca A."/>
            <person name="Todd R.B."/>
            <person name="Tsang A."/>
            <person name="Unkles S.E."/>
            <person name="van de Wiele N."/>
            <person name="van Rossen-Uffink D."/>
            <person name="Oliveira J.V."/>
            <person name="Vesth T.C."/>
            <person name="Visser J."/>
            <person name="Yu J.-H."/>
            <person name="Zhou M."/>
            <person name="Andersen M.R."/>
            <person name="Archer D.B."/>
            <person name="Baker S.E."/>
            <person name="Benoit I."/>
            <person name="Brakhage A.A."/>
            <person name="Braus G.H."/>
            <person name="Fischer R."/>
            <person name="Frisvad J.C."/>
            <person name="Goldman G.H."/>
            <person name="Houbraken J."/>
            <person name="Oakley B."/>
            <person name="Pocsi I."/>
            <person name="Scazzocchio C."/>
            <person name="Seiboth B."/>
            <person name="vanKuyk P.A."/>
            <person name="Wortman J."/>
            <person name="Dyer P.S."/>
            <person name="Grigoriev I.V."/>
        </authorList>
    </citation>
    <scope>NUCLEOTIDE SEQUENCE [LARGE SCALE GENOMIC DNA]</scope>
    <source>
        <strain evidence="2">ITEM 5010</strain>
    </source>
</reference>
<sequence length="79" mass="9050">MSRQRDYARDATHPDRRMLLVRSNQSVASTWLISRFMIDAPAQGPEDLDCALHIAPCEWGVGGTTTISVQQSRRHWLRE</sequence>
<evidence type="ECO:0000313" key="2">
    <source>
        <dbReference type="Proteomes" id="UP000188318"/>
    </source>
</evidence>
<dbReference type="EMBL" id="KV907496">
    <property type="protein sequence ID" value="OOF98030.1"/>
    <property type="molecule type" value="Genomic_DNA"/>
</dbReference>
<dbReference type="VEuPathDB" id="FungiDB:ASPCADRAFT_205310"/>
<dbReference type="Proteomes" id="UP000188318">
    <property type="component" value="Unassembled WGS sequence"/>
</dbReference>
<name>A0A1R3RU99_ASPC5</name>